<accession>A0A1D6M0I3</accession>
<evidence type="ECO:0000256" key="1">
    <source>
        <dbReference type="SAM" id="MobiDB-lite"/>
    </source>
</evidence>
<evidence type="ECO:0000313" key="2">
    <source>
        <dbReference type="EMBL" id="AQK84814.1"/>
    </source>
</evidence>
<dbReference type="PANTHER" id="PTHR31300">
    <property type="entry name" value="LIPASE"/>
    <property type="match status" value="1"/>
</dbReference>
<feature type="compositionally biased region" description="Low complexity" evidence="1">
    <location>
        <begin position="233"/>
        <end position="250"/>
    </location>
</feature>
<feature type="compositionally biased region" description="Low complexity" evidence="1">
    <location>
        <begin position="305"/>
        <end position="333"/>
    </location>
</feature>
<dbReference type="EMBL" id="CM000782">
    <property type="protein sequence ID" value="AQK84814.1"/>
    <property type="molecule type" value="Genomic_DNA"/>
</dbReference>
<feature type="region of interest" description="Disordered" evidence="1">
    <location>
        <begin position="20"/>
        <end position="43"/>
    </location>
</feature>
<dbReference type="PANTHER" id="PTHR31300:SF6">
    <property type="entry name" value="OS05G0252100 PROTEIN"/>
    <property type="match status" value="1"/>
</dbReference>
<organism evidence="2">
    <name type="scientific">Zea mays</name>
    <name type="common">Maize</name>
    <dbReference type="NCBI Taxonomy" id="4577"/>
    <lineage>
        <taxon>Eukaryota</taxon>
        <taxon>Viridiplantae</taxon>
        <taxon>Streptophyta</taxon>
        <taxon>Embryophyta</taxon>
        <taxon>Tracheophyta</taxon>
        <taxon>Spermatophyta</taxon>
        <taxon>Magnoliopsida</taxon>
        <taxon>Liliopsida</taxon>
        <taxon>Poales</taxon>
        <taxon>Poaceae</taxon>
        <taxon>PACMAD clade</taxon>
        <taxon>Panicoideae</taxon>
        <taxon>Andropogonodae</taxon>
        <taxon>Andropogoneae</taxon>
        <taxon>Tripsacinae</taxon>
        <taxon>Zea</taxon>
    </lineage>
</organism>
<name>A0A1D6M0I3_MAIZE</name>
<feature type="compositionally biased region" description="Basic residues" evidence="1">
    <location>
        <begin position="291"/>
        <end position="304"/>
    </location>
</feature>
<protein>
    <submittedName>
        <fullName evidence="2">Uncharacterized protein</fullName>
    </submittedName>
</protein>
<reference evidence="2" key="1">
    <citation type="submission" date="2015-12" db="EMBL/GenBank/DDBJ databases">
        <title>Update maize B73 reference genome by single molecule sequencing technologies.</title>
        <authorList>
            <consortium name="Maize Genome Sequencing Project"/>
            <person name="Ware D."/>
        </authorList>
    </citation>
    <scope>NUCLEOTIDE SEQUENCE</scope>
    <source>
        <tissue evidence="2">Seedling</tissue>
    </source>
</reference>
<dbReference type="ExpressionAtlas" id="A0A1D6M0I3">
    <property type="expression patterns" value="baseline and differential"/>
</dbReference>
<feature type="region of interest" description="Disordered" evidence="1">
    <location>
        <begin position="208"/>
        <end position="361"/>
    </location>
</feature>
<proteinExistence type="predicted"/>
<dbReference type="InterPro" id="IPR006873">
    <property type="entry name" value="DUF620"/>
</dbReference>
<dbReference type="Pfam" id="PF04788">
    <property type="entry name" value="DUF620"/>
    <property type="match status" value="1"/>
</dbReference>
<sequence length="389" mass="41442">MRKVCANPDREVGLDTVLEVPVPDQLHHDPSSSSSGHGRRRRRTLKAWVRSRMDQRHRRHSSPPSQADVQLMLGVVGAPLVPQPVQARKAMVAGEDIKEEPLEVSKAKYIVEQYVAASGGERALSAATSMYAVGKVLMRTRSSSTTTKQGQKARRTGMVGVVHGGAEIAGGLVLWQKGPEVWCVEMVVAGGTKMSAGSDGRVAWRQTPWQQAHASRGPPRPLRRCVQPRGSARRASTATTASCSASTPTRWPCAPGAATTSRSSGTPCGGTSARGRGCCPASRTATCCASARRRARRWPRRPRTGRLPWTRPSATTAPSTASTSRTPAAPSSRCPGSAAAPTTTALDPNRPACSAGGRARAWRRIGASRRSTSTSWACPRSASCLLETW</sequence>
<dbReference type="AlphaFoldDB" id="A0A1D6M0I3"/>
<feature type="compositionally biased region" description="Low complexity" evidence="1">
    <location>
        <begin position="278"/>
        <end position="290"/>
    </location>
</feature>
<gene>
    <name evidence="2" type="ORF">ZEAMMB73_Zm00001d037792</name>
</gene>